<evidence type="ECO:0000313" key="9">
    <source>
        <dbReference type="EMBL" id="CAH1254688.1"/>
    </source>
</evidence>
<dbReference type="EC" id="2.1.1.4" evidence="5"/>
<dbReference type="GO" id="GO:0017096">
    <property type="term" value="F:acetylserotonin O-methyltransferase activity"/>
    <property type="evidence" value="ECO:0007669"/>
    <property type="project" value="UniProtKB-EC"/>
</dbReference>
<dbReference type="PROSITE" id="PS51683">
    <property type="entry name" value="SAM_OMT_II"/>
    <property type="match status" value="1"/>
</dbReference>
<evidence type="ECO:0000313" key="10">
    <source>
        <dbReference type="Proteomes" id="UP000838412"/>
    </source>
</evidence>
<evidence type="ECO:0000256" key="7">
    <source>
        <dbReference type="ARBA" id="ARBA00043054"/>
    </source>
</evidence>
<sequence>MTYFDAGDGEYQLSAGSRAFLMSSSPTNMTGFVSLLADHYTSPWQDLTQAVKEGPAFSTRHGLEQDKSFEDVYSNEIDFTGAMAGVPAVFGAKTASAFDLSEFRSICDVGGCTGPLAYRLAAAYPEASVSVFDLPFVVKLAEDKRPAGDHAERVSFIPGDFFGDDPLPAADLYVLCRILHDWTDDKALKILTKIHQSLPPGGGVLIADTLLEDDKTGPEVSHKYDLHMMLVAGSRERSGQELKRMLNTAGFTEVAIKNNSYPFGHVLARKQCV</sequence>
<protein>
    <recommendedName>
        <fullName evidence="6">Acetylserotonin O-methyltransferase</fullName>
        <ecNumber evidence="5">2.1.1.4</ecNumber>
    </recommendedName>
    <alternativeName>
        <fullName evidence="7">Hydroxyindole O-methyltransferase</fullName>
    </alternativeName>
</protein>
<accession>A0A8J9ZHD3</accession>
<dbReference type="EMBL" id="OV696687">
    <property type="protein sequence ID" value="CAH1254688.1"/>
    <property type="molecule type" value="Genomic_DNA"/>
</dbReference>
<dbReference type="CDD" id="cd02440">
    <property type="entry name" value="AdoMet_MTases"/>
    <property type="match status" value="1"/>
</dbReference>
<dbReference type="Gene3D" id="3.40.50.150">
    <property type="entry name" value="Vaccinia Virus protein VP39"/>
    <property type="match status" value="1"/>
</dbReference>
<dbReference type="PANTHER" id="PTHR43712:SF2">
    <property type="entry name" value="O-METHYLTRANSFERASE CICE"/>
    <property type="match status" value="1"/>
</dbReference>
<dbReference type="FunFam" id="3.40.50.150:FF:000146">
    <property type="entry name" value="Acetylserotonin O-methyltransferase"/>
    <property type="match status" value="1"/>
</dbReference>
<evidence type="ECO:0000256" key="1">
    <source>
        <dbReference type="ARBA" id="ARBA00022603"/>
    </source>
</evidence>
<dbReference type="OrthoDB" id="1606438at2759"/>
<organism evidence="9 10">
    <name type="scientific">Branchiostoma lanceolatum</name>
    <name type="common">Common lancelet</name>
    <name type="synonym">Amphioxus lanceolatum</name>
    <dbReference type="NCBI Taxonomy" id="7740"/>
    <lineage>
        <taxon>Eukaryota</taxon>
        <taxon>Metazoa</taxon>
        <taxon>Chordata</taxon>
        <taxon>Cephalochordata</taxon>
        <taxon>Leptocardii</taxon>
        <taxon>Amphioxiformes</taxon>
        <taxon>Branchiostomatidae</taxon>
        <taxon>Branchiostoma</taxon>
    </lineage>
</organism>
<keyword evidence="1" id="KW-0489">Methyltransferase</keyword>
<proteinExistence type="predicted"/>
<reference evidence="9" key="1">
    <citation type="submission" date="2022-01" db="EMBL/GenBank/DDBJ databases">
        <authorList>
            <person name="Braso-Vives M."/>
        </authorList>
    </citation>
    <scope>NUCLEOTIDE SEQUENCE</scope>
</reference>
<comment type="function">
    <text evidence="4">Catalyzes the transfer of a methyl group onto N-acetylserotonin, producing melatonin (N-acetyl-5-methoxytryptamine).</text>
</comment>
<evidence type="ECO:0000259" key="8">
    <source>
        <dbReference type="Pfam" id="PF00891"/>
    </source>
</evidence>
<dbReference type="Proteomes" id="UP000838412">
    <property type="component" value="Chromosome 2"/>
</dbReference>
<keyword evidence="10" id="KW-1185">Reference proteome</keyword>
<dbReference type="SUPFAM" id="SSF53335">
    <property type="entry name" value="S-adenosyl-L-methionine-dependent methyltransferases"/>
    <property type="match status" value="1"/>
</dbReference>
<name>A0A8J9ZHD3_BRALA</name>
<gene>
    <name evidence="9" type="primary">ASMTL</name>
    <name evidence="9" type="ORF">BLAG_LOCUS14006</name>
</gene>
<feature type="domain" description="O-methyltransferase C-terminal" evidence="8">
    <location>
        <begin position="44"/>
        <end position="251"/>
    </location>
</feature>
<dbReference type="Pfam" id="PF00891">
    <property type="entry name" value="Methyltransf_2"/>
    <property type="match status" value="1"/>
</dbReference>
<dbReference type="InterPro" id="IPR001077">
    <property type="entry name" value="COMT_C"/>
</dbReference>
<evidence type="ECO:0000256" key="4">
    <source>
        <dbReference type="ARBA" id="ARBA00037645"/>
    </source>
</evidence>
<evidence type="ECO:0000256" key="3">
    <source>
        <dbReference type="ARBA" id="ARBA00022691"/>
    </source>
</evidence>
<evidence type="ECO:0000256" key="2">
    <source>
        <dbReference type="ARBA" id="ARBA00022679"/>
    </source>
</evidence>
<keyword evidence="3" id="KW-0949">S-adenosyl-L-methionine</keyword>
<dbReference type="AlphaFoldDB" id="A0A8J9ZHD3"/>
<evidence type="ECO:0000256" key="6">
    <source>
        <dbReference type="ARBA" id="ARBA00040730"/>
    </source>
</evidence>
<dbReference type="GO" id="GO:0032259">
    <property type="term" value="P:methylation"/>
    <property type="evidence" value="ECO:0007669"/>
    <property type="project" value="UniProtKB-KW"/>
</dbReference>
<dbReference type="InterPro" id="IPR029063">
    <property type="entry name" value="SAM-dependent_MTases_sf"/>
</dbReference>
<dbReference type="InterPro" id="IPR016461">
    <property type="entry name" value="COMT-like"/>
</dbReference>
<dbReference type="PANTHER" id="PTHR43712">
    <property type="entry name" value="PUTATIVE (AFU_ORTHOLOGUE AFUA_4G14580)-RELATED"/>
    <property type="match status" value="1"/>
</dbReference>
<keyword evidence="2" id="KW-0808">Transferase</keyword>
<evidence type="ECO:0000256" key="5">
    <source>
        <dbReference type="ARBA" id="ARBA00039116"/>
    </source>
</evidence>